<dbReference type="Proteomes" id="UP000236291">
    <property type="component" value="Unassembled WGS sequence"/>
</dbReference>
<evidence type="ECO:0000313" key="1">
    <source>
        <dbReference type="EMBL" id="PNX60445.1"/>
    </source>
</evidence>
<evidence type="ECO:0000313" key="2">
    <source>
        <dbReference type="Proteomes" id="UP000236291"/>
    </source>
</evidence>
<organism evidence="1 2">
    <name type="scientific">Trifolium pratense</name>
    <name type="common">Red clover</name>
    <dbReference type="NCBI Taxonomy" id="57577"/>
    <lineage>
        <taxon>Eukaryota</taxon>
        <taxon>Viridiplantae</taxon>
        <taxon>Streptophyta</taxon>
        <taxon>Embryophyta</taxon>
        <taxon>Tracheophyta</taxon>
        <taxon>Spermatophyta</taxon>
        <taxon>Magnoliopsida</taxon>
        <taxon>eudicotyledons</taxon>
        <taxon>Gunneridae</taxon>
        <taxon>Pentapetalae</taxon>
        <taxon>rosids</taxon>
        <taxon>fabids</taxon>
        <taxon>Fabales</taxon>
        <taxon>Fabaceae</taxon>
        <taxon>Papilionoideae</taxon>
        <taxon>50 kb inversion clade</taxon>
        <taxon>NPAAA clade</taxon>
        <taxon>Hologalegina</taxon>
        <taxon>IRL clade</taxon>
        <taxon>Trifolieae</taxon>
        <taxon>Trifolium</taxon>
    </lineage>
</organism>
<proteinExistence type="predicted"/>
<reference evidence="1 2" key="1">
    <citation type="journal article" date="2014" name="Am. J. Bot.">
        <title>Genome assembly and annotation for red clover (Trifolium pratense; Fabaceae).</title>
        <authorList>
            <person name="Istvanek J."/>
            <person name="Jaros M."/>
            <person name="Krenek A."/>
            <person name="Repkova J."/>
        </authorList>
    </citation>
    <scope>NUCLEOTIDE SEQUENCE [LARGE SCALE GENOMIC DNA]</scope>
    <source>
        <strain evidence="2">cv. Tatra</strain>
        <tissue evidence="1">Young leaves</tissue>
    </source>
</reference>
<accession>A0A2K3K2C1</accession>
<dbReference type="EMBL" id="ASHM01082804">
    <property type="protein sequence ID" value="PNX60445.1"/>
    <property type="molecule type" value="Genomic_DNA"/>
</dbReference>
<protein>
    <submittedName>
        <fullName evidence="1">Uncharacterized protein</fullName>
    </submittedName>
</protein>
<comment type="caution">
    <text evidence="1">The sequence shown here is derived from an EMBL/GenBank/DDBJ whole genome shotgun (WGS) entry which is preliminary data.</text>
</comment>
<feature type="non-terminal residue" evidence="1">
    <location>
        <position position="1"/>
    </location>
</feature>
<sequence>RRKQRKSSNFLSCLLRVEQTRLREAQAFGEFSYFASEDCARQAVRGAGLIYYFHVFVLRLAHGARNLARELRRVAQDLSAGRSC</sequence>
<gene>
    <name evidence="1" type="ORF">L195_g051934</name>
</gene>
<name>A0A2K3K2C1_TRIPR</name>
<reference evidence="1 2" key="2">
    <citation type="journal article" date="2017" name="Front. Plant Sci.">
        <title>Gene Classification and Mining of Molecular Markers Useful in Red Clover (Trifolium pratense) Breeding.</title>
        <authorList>
            <person name="Istvanek J."/>
            <person name="Dluhosova J."/>
            <person name="Dluhos P."/>
            <person name="Patkova L."/>
            <person name="Nedelnik J."/>
            <person name="Repkova J."/>
        </authorList>
    </citation>
    <scope>NUCLEOTIDE SEQUENCE [LARGE SCALE GENOMIC DNA]</scope>
    <source>
        <strain evidence="2">cv. Tatra</strain>
        <tissue evidence="1">Young leaves</tissue>
    </source>
</reference>
<dbReference type="AlphaFoldDB" id="A0A2K3K2C1"/>